<dbReference type="RefSeq" id="WP_204444093.1">
    <property type="nucleotide sequence ID" value="NZ_JACJKY010000002.1"/>
</dbReference>
<dbReference type="CDD" id="cd04317">
    <property type="entry name" value="EcAspRS_like_N"/>
    <property type="match status" value="1"/>
</dbReference>
<dbReference type="InterPro" id="IPR004365">
    <property type="entry name" value="NA-bd_OB_tRNA"/>
</dbReference>
<dbReference type="Gene3D" id="3.30.930.10">
    <property type="entry name" value="Bira Bifunctional Protein, Domain 2"/>
    <property type="match status" value="1"/>
</dbReference>
<comment type="caution">
    <text evidence="9">The sequence shown here is derived from an EMBL/GenBank/DDBJ whole genome shotgun (WGS) entry which is preliminary data.</text>
</comment>
<keyword evidence="2 7" id="KW-0436">Ligase</keyword>
<feature type="binding site" evidence="7">
    <location>
        <position position="487"/>
    </location>
    <ligand>
        <name>ATP</name>
        <dbReference type="ChEBI" id="CHEBI:30616"/>
    </ligand>
</feature>
<reference evidence="9" key="1">
    <citation type="submission" date="2020-08" db="EMBL/GenBank/DDBJ databases">
        <authorList>
            <person name="Cejkova D."/>
            <person name="Kubasova T."/>
            <person name="Jahodarova E."/>
            <person name="Rychlik I."/>
        </authorList>
    </citation>
    <scope>NUCLEOTIDE SEQUENCE</scope>
    <source>
        <strain evidence="9">An559</strain>
    </source>
</reference>
<keyword evidence="10" id="KW-1185">Reference proteome</keyword>
<evidence type="ECO:0000259" key="8">
    <source>
        <dbReference type="PROSITE" id="PS50862"/>
    </source>
</evidence>
<feature type="binding site" evidence="7">
    <location>
        <position position="180"/>
    </location>
    <ligand>
        <name>L-aspartate</name>
        <dbReference type="ChEBI" id="CHEBI:29991"/>
    </ligand>
</feature>
<dbReference type="SUPFAM" id="SSF55261">
    <property type="entry name" value="GAD domain-like"/>
    <property type="match status" value="1"/>
</dbReference>
<dbReference type="Pfam" id="PF00152">
    <property type="entry name" value="tRNA-synt_2"/>
    <property type="match status" value="1"/>
</dbReference>
<proteinExistence type="inferred from homology"/>
<dbReference type="InterPro" id="IPR006195">
    <property type="entry name" value="aa-tRNA-synth_II"/>
</dbReference>
<dbReference type="InterPro" id="IPR047090">
    <property type="entry name" value="AspRS_core"/>
</dbReference>
<dbReference type="InterPro" id="IPR012340">
    <property type="entry name" value="NA-bd_OB-fold"/>
</dbReference>
<dbReference type="SUPFAM" id="SSF55681">
    <property type="entry name" value="Class II aaRS and biotin synthetases"/>
    <property type="match status" value="1"/>
</dbReference>
<dbReference type="InterPro" id="IPR004115">
    <property type="entry name" value="GAD-like_sf"/>
</dbReference>
<dbReference type="InterPro" id="IPR002312">
    <property type="entry name" value="Asp/Asn-tRNA-synth_IIb"/>
</dbReference>
<dbReference type="NCBIfam" id="NF001750">
    <property type="entry name" value="PRK00476.1"/>
    <property type="match status" value="1"/>
</dbReference>
<evidence type="ECO:0000256" key="2">
    <source>
        <dbReference type="ARBA" id="ARBA00022598"/>
    </source>
</evidence>
<dbReference type="Proteomes" id="UP000774750">
    <property type="component" value="Unassembled WGS sequence"/>
</dbReference>
<dbReference type="AlphaFoldDB" id="A0A938X608"/>
<dbReference type="Gene3D" id="2.40.50.140">
    <property type="entry name" value="Nucleic acid-binding proteins"/>
    <property type="match status" value="1"/>
</dbReference>
<reference evidence="9" key="2">
    <citation type="journal article" date="2021" name="Sci. Rep.">
        <title>The distribution of antibiotic resistance genes in chicken gut microbiota commensals.</title>
        <authorList>
            <person name="Juricova H."/>
            <person name="Matiasovicova J."/>
            <person name="Kubasova T."/>
            <person name="Cejkova D."/>
            <person name="Rychlik I."/>
        </authorList>
    </citation>
    <scope>NUCLEOTIDE SEQUENCE</scope>
    <source>
        <strain evidence="9">An559</strain>
    </source>
</reference>
<name>A0A938X608_9FIRM</name>
<evidence type="ECO:0000313" key="9">
    <source>
        <dbReference type="EMBL" id="MBM6919851.1"/>
    </source>
</evidence>
<dbReference type="GO" id="GO:0003676">
    <property type="term" value="F:nucleic acid binding"/>
    <property type="evidence" value="ECO:0007669"/>
    <property type="project" value="InterPro"/>
</dbReference>
<dbReference type="InterPro" id="IPR029351">
    <property type="entry name" value="GAD_dom"/>
</dbReference>
<dbReference type="GO" id="GO:0140096">
    <property type="term" value="F:catalytic activity, acting on a protein"/>
    <property type="evidence" value="ECO:0007669"/>
    <property type="project" value="UniProtKB-ARBA"/>
</dbReference>
<comment type="function">
    <text evidence="7">Catalyzes the attachment of L-aspartate to tRNA(Asp) in a two-step reaction: L-aspartate is first activated by ATP to form Asp-AMP and then transferred to the acceptor end of tRNA(Asp).</text>
</comment>
<dbReference type="CDD" id="cd00777">
    <property type="entry name" value="AspRS_core"/>
    <property type="match status" value="1"/>
</dbReference>
<feature type="region of interest" description="Aspartate" evidence="7">
    <location>
        <begin position="204"/>
        <end position="207"/>
    </location>
</feature>
<keyword evidence="6 7" id="KW-0030">Aminoacyl-tRNA synthetase</keyword>
<dbReference type="GO" id="GO:0004815">
    <property type="term" value="F:aspartate-tRNA ligase activity"/>
    <property type="evidence" value="ECO:0007669"/>
    <property type="project" value="UniProtKB-UniRule"/>
</dbReference>
<comment type="catalytic activity">
    <reaction evidence="7">
        <text>tRNA(Asp) + L-aspartate + ATP = L-aspartyl-tRNA(Asp) + AMP + diphosphate</text>
        <dbReference type="Rhea" id="RHEA:19649"/>
        <dbReference type="Rhea" id="RHEA-COMP:9660"/>
        <dbReference type="Rhea" id="RHEA-COMP:9678"/>
        <dbReference type="ChEBI" id="CHEBI:29991"/>
        <dbReference type="ChEBI" id="CHEBI:30616"/>
        <dbReference type="ChEBI" id="CHEBI:33019"/>
        <dbReference type="ChEBI" id="CHEBI:78442"/>
        <dbReference type="ChEBI" id="CHEBI:78516"/>
        <dbReference type="ChEBI" id="CHEBI:456215"/>
        <dbReference type="EC" id="6.1.1.12"/>
    </reaction>
</comment>
<dbReference type="InterPro" id="IPR045864">
    <property type="entry name" value="aa-tRNA-synth_II/BPL/LPL"/>
</dbReference>
<dbReference type="InterPro" id="IPR004364">
    <property type="entry name" value="Aa-tRNA-synt_II"/>
</dbReference>
<feature type="binding site" evidence="7">
    <location>
        <position position="494"/>
    </location>
    <ligand>
        <name>L-aspartate</name>
        <dbReference type="ChEBI" id="CHEBI:29991"/>
    </ligand>
</feature>
<keyword evidence="3 7" id="KW-0547">Nucleotide-binding</keyword>
<evidence type="ECO:0000256" key="7">
    <source>
        <dbReference type="HAMAP-Rule" id="MF_00044"/>
    </source>
</evidence>
<evidence type="ECO:0000256" key="5">
    <source>
        <dbReference type="ARBA" id="ARBA00022917"/>
    </source>
</evidence>
<evidence type="ECO:0000256" key="3">
    <source>
        <dbReference type="ARBA" id="ARBA00022741"/>
    </source>
</evidence>
<feature type="binding site" evidence="7">
    <location>
        <position position="453"/>
    </location>
    <ligand>
        <name>L-aspartate</name>
        <dbReference type="ChEBI" id="CHEBI:29991"/>
    </ligand>
</feature>
<protein>
    <recommendedName>
        <fullName evidence="7">Aspartate--tRNA ligase</fullName>
        <ecNumber evidence="7">6.1.1.12</ecNumber>
    </recommendedName>
    <alternativeName>
        <fullName evidence="7">Aspartyl-tRNA synthetase</fullName>
        <shortName evidence="7">AspRS</shortName>
    </alternativeName>
</protein>
<feature type="domain" description="Aminoacyl-transfer RNA synthetases class-II family profile" evidence="8">
    <location>
        <begin position="149"/>
        <end position="560"/>
    </location>
</feature>
<dbReference type="HAMAP" id="MF_00044">
    <property type="entry name" value="Asp_tRNA_synth_type1"/>
    <property type="match status" value="1"/>
</dbReference>
<dbReference type="Pfam" id="PF02938">
    <property type="entry name" value="GAD"/>
    <property type="match status" value="1"/>
</dbReference>
<evidence type="ECO:0000256" key="1">
    <source>
        <dbReference type="ARBA" id="ARBA00006303"/>
    </source>
</evidence>
<dbReference type="GO" id="GO:0005737">
    <property type="term" value="C:cytoplasm"/>
    <property type="evidence" value="ECO:0007669"/>
    <property type="project" value="UniProtKB-SubCell"/>
</dbReference>
<dbReference type="GO" id="GO:0016740">
    <property type="term" value="F:transferase activity"/>
    <property type="evidence" value="ECO:0007669"/>
    <property type="project" value="UniProtKB-ARBA"/>
</dbReference>
<dbReference type="SUPFAM" id="SSF50249">
    <property type="entry name" value="Nucleic acid-binding proteins"/>
    <property type="match status" value="1"/>
</dbReference>
<feature type="binding site" evidence="7">
    <location>
        <begin position="226"/>
        <end position="228"/>
    </location>
    <ligand>
        <name>ATP</name>
        <dbReference type="ChEBI" id="CHEBI:30616"/>
    </ligand>
</feature>
<dbReference type="GO" id="GO:0005524">
    <property type="term" value="F:ATP binding"/>
    <property type="evidence" value="ECO:0007669"/>
    <property type="project" value="UniProtKB-UniRule"/>
</dbReference>
<gene>
    <name evidence="7 9" type="primary">aspS</name>
    <name evidence="9" type="ORF">H6A12_01560</name>
</gene>
<feature type="binding site" evidence="7">
    <location>
        <position position="226"/>
    </location>
    <ligand>
        <name>L-aspartate</name>
        <dbReference type="ChEBI" id="CHEBI:29991"/>
    </ligand>
</feature>
<dbReference type="PANTHER" id="PTHR22594:SF5">
    <property type="entry name" value="ASPARTATE--TRNA LIGASE, MITOCHONDRIAL"/>
    <property type="match status" value="1"/>
</dbReference>
<keyword evidence="7" id="KW-0963">Cytoplasm</keyword>
<dbReference type="PRINTS" id="PR01042">
    <property type="entry name" value="TRNASYNTHASP"/>
</dbReference>
<comment type="caution">
    <text evidence="7">Lacks conserved residue(s) required for the propagation of feature annotation.</text>
</comment>
<accession>A0A938X608</accession>
<dbReference type="Pfam" id="PF01336">
    <property type="entry name" value="tRNA_anti-codon"/>
    <property type="match status" value="1"/>
</dbReference>
<feature type="binding site" evidence="7">
    <location>
        <position position="235"/>
    </location>
    <ligand>
        <name>ATP</name>
        <dbReference type="ChEBI" id="CHEBI:30616"/>
    </ligand>
</feature>
<feature type="binding site" evidence="7">
    <location>
        <begin position="539"/>
        <end position="542"/>
    </location>
    <ligand>
        <name>ATP</name>
        <dbReference type="ChEBI" id="CHEBI:30616"/>
    </ligand>
</feature>
<dbReference type="PROSITE" id="PS50862">
    <property type="entry name" value="AA_TRNA_LIGASE_II"/>
    <property type="match status" value="1"/>
</dbReference>
<dbReference type="InterPro" id="IPR047089">
    <property type="entry name" value="Asp-tRNA-ligase_1_N"/>
</dbReference>
<sequence>MAESMGNLRRTRYCGEVSEQDVGTNVVVAGFVQRQRDKGNLIFVDLRDRTGIVQLTFDDTTDREVFAKAKSLKSEYVLIAKGEVRRRESVNTEIKTGMVEVYVSELRILASAQTPPFHVNDDGKVGDEIALKYRYLDLRREKLQRNIQMRHKIAKVTRDYFYENGFLEIETPMMMKSTPEGARDYLVPSRVHPGKFYALPQSPQIYKQLLMIAGYDRYIQLARCFRDEDLRADRQPEFTQIDLEMSFVDVEDILEMTEGYIKRLFSEVLDVDIALPIPRMTYKDAMERYGSDKPDTRFGMEIVDCSELVKDCGFGVFSGAVAAGGSVRAIVAKDGAKVLTRKEIDKLTEQARGIGAKGLAFVRWVDDAPSCSFSKFMSEEELSALLAHIGCEKGDVALFCADRDRVTLPTLGQIRLTVAKKLDIIPEQFNFVWITEFPFFEYDEENDTWLAMHHPFTMPLDECLPYLDSDPGAVRAKAYDLVLNGTELSSGSIRITDFELQQKMFESLGLTDEEIEAKFGFLVNAYRYGAPPHGGMGIGLDRLSMIMCGSDSLRDVIAFPKVQNASELMSECPSVVDAEQLKELHIASVLEEAE</sequence>
<evidence type="ECO:0000313" key="10">
    <source>
        <dbReference type="Proteomes" id="UP000774750"/>
    </source>
</evidence>
<keyword evidence="4 7" id="KW-0067">ATP-binding</keyword>
<keyword evidence="5 7" id="KW-0648">Protein biosynthesis</keyword>
<dbReference type="PANTHER" id="PTHR22594">
    <property type="entry name" value="ASPARTYL/LYSYL-TRNA SYNTHETASE"/>
    <property type="match status" value="1"/>
</dbReference>
<organism evidence="9 10">
    <name type="scientific">Merdimmobilis hominis</name>
    <dbReference type="NCBI Taxonomy" id="2897707"/>
    <lineage>
        <taxon>Bacteria</taxon>
        <taxon>Bacillati</taxon>
        <taxon>Bacillota</taxon>
        <taxon>Clostridia</taxon>
        <taxon>Eubacteriales</taxon>
        <taxon>Oscillospiraceae</taxon>
        <taxon>Merdimmobilis</taxon>
    </lineage>
</organism>
<evidence type="ECO:0000256" key="6">
    <source>
        <dbReference type="ARBA" id="ARBA00023146"/>
    </source>
</evidence>
<evidence type="ECO:0000256" key="4">
    <source>
        <dbReference type="ARBA" id="ARBA00022840"/>
    </source>
</evidence>
<dbReference type="Gene3D" id="3.30.1360.30">
    <property type="entry name" value="GAD-like domain"/>
    <property type="match status" value="1"/>
</dbReference>
<dbReference type="EC" id="6.1.1.12" evidence="7"/>
<comment type="similarity">
    <text evidence="1 7">Belongs to the class-II aminoacyl-tRNA synthetase family. Type 1 subfamily.</text>
</comment>
<dbReference type="NCBIfam" id="TIGR00459">
    <property type="entry name" value="aspS_bact"/>
    <property type="match status" value="1"/>
</dbReference>
<dbReference type="EMBL" id="JACJKY010000002">
    <property type="protein sequence ID" value="MBM6919851.1"/>
    <property type="molecule type" value="Genomic_DNA"/>
</dbReference>
<comment type="subunit">
    <text evidence="7">Homodimer.</text>
</comment>
<dbReference type="GO" id="GO:0006422">
    <property type="term" value="P:aspartyl-tRNA aminoacylation"/>
    <property type="evidence" value="ECO:0007669"/>
    <property type="project" value="UniProtKB-UniRule"/>
</dbReference>
<comment type="subcellular location">
    <subcellularLocation>
        <location evidence="7">Cytoplasm</location>
    </subcellularLocation>
</comment>
<dbReference type="InterPro" id="IPR004524">
    <property type="entry name" value="Asp-tRNA-ligase_1"/>
</dbReference>